<organism evidence="1 2">
    <name type="scientific">Streptomyces violaceus</name>
    <name type="common">Streptomyces venezuelae</name>
    <dbReference type="NCBI Taxonomy" id="1936"/>
    <lineage>
        <taxon>Bacteria</taxon>
        <taxon>Bacillati</taxon>
        <taxon>Actinomycetota</taxon>
        <taxon>Actinomycetes</taxon>
        <taxon>Kitasatosporales</taxon>
        <taxon>Streptomycetaceae</taxon>
        <taxon>Streptomyces</taxon>
    </lineage>
</organism>
<proteinExistence type="predicted"/>
<reference evidence="1 2" key="1">
    <citation type="submission" date="2022-10" db="EMBL/GenBank/DDBJ databases">
        <title>The complete genomes of actinobacterial strains from the NBC collection.</title>
        <authorList>
            <person name="Joergensen T.S."/>
            <person name="Alvarez Arevalo M."/>
            <person name="Sterndorff E.B."/>
            <person name="Faurdal D."/>
            <person name="Vuksanovic O."/>
            <person name="Mourched A.-S."/>
            <person name="Charusanti P."/>
            <person name="Shaw S."/>
            <person name="Blin K."/>
            <person name="Weber T."/>
        </authorList>
    </citation>
    <scope>NUCLEOTIDE SEQUENCE [LARGE SCALE GENOMIC DNA]</scope>
    <source>
        <strain evidence="1 2">NBC_00456</strain>
    </source>
</reference>
<accession>A0ABZ1P207</accession>
<gene>
    <name evidence="1" type="ORF">OHB29_33185</name>
</gene>
<sequence>MFLRVRSQDIVKEARLGNRRSPDIDSRPRPHLVRLADAGAEVVTPYFTKPYDNLTLDVGRRKHSVRPHCTVSGATWTESAPGTLALEARIDVQGIAAEDLVVRAHRDGRTVELDAFQTVTMGAGGRVGLRVDLARALAAGTLHRGDWRLSVALRVPGAGEVPVACDRALPAARIRRRGLSAYARPLDGENCLTLRVGIVHPVAGVRRRLRRVLRRRRA</sequence>
<name>A0ABZ1P207_STRVL</name>
<evidence type="ECO:0000313" key="2">
    <source>
        <dbReference type="Proteomes" id="UP001341259"/>
    </source>
</evidence>
<evidence type="ECO:0000313" key="1">
    <source>
        <dbReference type="EMBL" id="WUG97467.1"/>
    </source>
</evidence>
<dbReference type="EMBL" id="CP107906">
    <property type="protein sequence ID" value="WUG97467.1"/>
    <property type="molecule type" value="Genomic_DNA"/>
</dbReference>
<protein>
    <recommendedName>
        <fullName evidence="3">Transferase</fullName>
    </recommendedName>
</protein>
<evidence type="ECO:0008006" key="3">
    <source>
        <dbReference type="Google" id="ProtNLM"/>
    </source>
</evidence>
<keyword evidence="2" id="KW-1185">Reference proteome</keyword>
<dbReference type="Proteomes" id="UP001341259">
    <property type="component" value="Chromosome"/>
</dbReference>